<feature type="binding site" evidence="7">
    <location>
        <position position="179"/>
    </location>
    <ligand>
        <name>chlorophyll a</name>
        <dbReference type="ChEBI" id="CHEBI:58416"/>
        <label>1</label>
    </ligand>
</feature>
<dbReference type="Gene3D" id="1.10.3460.10">
    <property type="entry name" value="Chlorophyll a/b binding protein domain"/>
    <property type="match status" value="1"/>
</dbReference>
<feature type="binding site" evidence="7">
    <location>
        <position position="51"/>
    </location>
    <ligand>
        <name>chlorophyll a</name>
        <dbReference type="ChEBI" id="CHEBI:58416"/>
        <label>1</label>
    </ligand>
</feature>
<feature type="binding site" evidence="7">
    <location>
        <position position="161"/>
    </location>
    <ligand>
        <name>chlorophyll a</name>
        <dbReference type="ChEBI" id="CHEBI:58416"/>
        <label>1</label>
    </ligand>
</feature>
<keyword evidence="5" id="KW-0602">Photosynthesis</keyword>
<dbReference type="GO" id="GO:0016168">
    <property type="term" value="F:chlorophyll binding"/>
    <property type="evidence" value="ECO:0007669"/>
    <property type="project" value="UniProtKB-KW"/>
</dbReference>
<keyword evidence="7" id="KW-0148">Chlorophyll</keyword>
<feature type="binding site" evidence="7">
    <location>
        <position position="57"/>
    </location>
    <ligand>
        <name>chlorophyll a</name>
        <dbReference type="ChEBI" id="CHEBI:58416"/>
        <label>1</label>
    </ligand>
</feature>
<keyword evidence="4" id="KW-0150">Chloroplast</keyword>
<evidence type="ECO:0000256" key="8">
    <source>
        <dbReference type="SAM" id="SignalP"/>
    </source>
</evidence>
<keyword evidence="7" id="KW-0157">Chromophore</keyword>
<feature type="binding site" evidence="7">
    <location>
        <position position="72"/>
    </location>
    <ligand>
        <name>chlorophyll a</name>
        <dbReference type="ChEBI" id="CHEBI:58416"/>
        <label>1</label>
    </ligand>
</feature>
<protein>
    <submittedName>
        <fullName evidence="9">Uncharacterized protein</fullName>
    </submittedName>
</protein>
<dbReference type="InterPro" id="IPR022796">
    <property type="entry name" value="Chloroa_b-bind"/>
</dbReference>
<dbReference type="PANTHER" id="PTHR21649">
    <property type="entry name" value="CHLOROPHYLL A/B BINDING PROTEIN"/>
    <property type="match status" value="1"/>
</dbReference>
<evidence type="ECO:0000256" key="5">
    <source>
        <dbReference type="ARBA" id="ARBA00022531"/>
    </source>
</evidence>
<evidence type="ECO:0000256" key="4">
    <source>
        <dbReference type="ARBA" id="ARBA00022528"/>
    </source>
</evidence>
<evidence type="ECO:0000313" key="9">
    <source>
        <dbReference type="EMBL" id="CAD9869333.1"/>
    </source>
</evidence>
<evidence type="ECO:0000256" key="3">
    <source>
        <dbReference type="ARBA" id="ARBA00005933"/>
    </source>
</evidence>
<dbReference type="GO" id="GO:0009765">
    <property type="term" value="P:photosynthesis, light harvesting"/>
    <property type="evidence" value="ECO:0007669"/>
    <property type="project" value="InterPro"/>
</dbReference>
<feature type="binding site" evidence="7">
    <location>
        <position position="75"/>
    </location>
    <ligand>
        <name>chlorophyll a</name>
        <dbReference type="ChEBI" id="CHEBI:58416"/>
        <label>1</label>
    </ligand>
</feature>
<dbReference type="GO" id="GO:0016020">
    <property type="term" value="C:membrane"/>
    <property type="evidence" value="ECO:0007669"/>
    <property type="project" value="InterPro"/>
</dbReference>
<keyword evidence="6" id="KW-0934">Plastid</keyword>
<sequence length="200" mass="22641">MQGNIIRLFIGLLYSFHVAHAFSSFQRSTVEKPLKMSFEDERGALPPLGFWDPLGLSTDKSYDEFRQYRMAEIKHGRVAQLAVVGMLFQEFVRLPGYENIPNGIRALQSIPTPKLAIFFALIGYMELVLFKQEDDMAPGDVAGDFWKRYDDYDVVEDKLTKELQNGRLAMIAIMGMLAQNLVTGQTPIEQLLAGNISPFN</sequence>
<organism evidence="9">
    <name type="scientific">Fibrocapsa japonica</name>
    <dbReference type="NCBI Taxonomy" id="94617"/>
    <lineage>
        <taxon>Eukaryota</taxon>
        <taxon>Sar</taxon>
        <taxon>Stramenopiles</taxon>
        <taxon>Ochrophyta</taxon>
        <taxon>Raphidophyceae</taxon>
        <taxon>Chattonellales</taxon>
        <taxon>Chattonellaceae</taxon>
        <taxon>Fibrocapsa</taxon>
    </lineage>
</organism>
<feature type="signal peptide" evidence="8">
    <location>
        <begin position="1"/>
        <end position="21"/>
    </location>
</feature>
<dbReference type="AlphaFoldDB" id="A0A7S2Y354"/>
<evidence type="ECO:0000256" key="2">
    <source>
        <dbReference type="ARBA" id="ARBA00004229"/>
    </source>
</evidence>
<proteinExistence type="inferred from homology"/>
<keyword evidence="8" id="KW-0732">Signal</keyword>
<feature type="chain" id="PRO_5031024285" evidence="8">
    <location>
        <begin position="22"/>
        <end position="200"/>
    </location>
</feature>
<name>A0A7S2Y354_9STRA</name>
<feature type="binding site" evidence="7">
    <location>
        <position position="162"/>
    </location>
    <ligand>
        <name>chlorophyll a</name>
        <dbReference type="ChEBI" id="CHEBI:58416"/>
        <label>1</label>
    </ligand>
</feature>
<accession>A0A7S2Y354</accession>
<dbReference type="EMBL" id="HBHR01018024">
    <property type="protein sequence ID" value="CAD9869333.1"/>
    <property type="molecule type" value="Transcribed_RNA"/>
</dbReference>
<dbReference type="InterPro" id="IPR001344">
    <property type="entry name" value="Chloro_AB-bd_pln"/>
</dbReference>
<evidence type="ECO:0000256" key="6">
    <source>
        <dbReference type="ARBA" id="ARBA00022640"/>
    </source>
</evidence>
<evidence type="ECO:0000256" key="1">
    <source>
        <dbReference type="ARBA" id="ARBA00004022"/>
    </source>
</evidence>
<comment type="similarity">
    <text evidence="3">Belongs to the fucoxanthin chlorophyll protein family.</text>
</comment>
<feature type="binding site" evidence="7">
    <location>
        <position position="165"/>
    </location>
    <ligand>
        <name>chlorophyll a</name>
        <dbReference type="ChEBI" id="CHEBI:58416"/>
        <label>1</label>
    </ligand>
</feature>
<dbReference type="GO" id="GO:0009507">
    <property type="term" value="C:chloroplast"/>
    <property type="evidence" value="ECO:0007669"/>
    <property type="project" value="UniProtKB-SubCell"/>
</dbReference>
<dbReference type="SUPFAM" id="SSF103511">
    <property type="entry name" value="Chlorophyll a-b binding protein"/>
    <property type="match status" value="1"/>
</dbReference>
<feature type="binding site" evidence="7">
    <location>
        <position position="167"/>
    </location>
    <ligand>
        <name>chlorophyll a</name>
        <dbReference type="ChEBI" id="CHEBI:58416"/>
        <label>1</label>
    </ligand>
</feature>
<reference evidence="9" key="1">
    <citation type="submission" date="2021-01" db="EMBL/GenBank/DDBJ databases">
        <authorList>
            <person name="Corre E."/>
            <person name="Pelletier E."/>
            <person name="Niang G."/>
            <person name="Scheremetjew M."/>
            <person name="Finn R."/>
            <person name="Kale V."/>
            <person name="Holt S."/>
            <person name="Cochrane G."/>
            <person name="Meng A."/>
            <person name="Brown T."/>
            <person name="Cohen L."/>
        </authorList>
    </citation>
    <scope>NUCLEOTIDE SEQUENCE</scope>
    <source>
        <strain evidence="9">CCMP1661</strain>
    </source>
</reference>
<comment type="function">
    <text evidence="1">The light-harvesting complex (LHC) functions as a light receptor, it captures and delivers excitation energy to photosystems with which it is closely associated. Energy is transferred from the carotenoid and chlorophyll C (or B) to chlorophyll A and the photosynthetic reaction centers where it is used to synthesize ATP and reducing power.</text>
</comment>
<feature type="binding site" description="axial binding residue" evidence="7">
    <location>
        <position position="77"/>
    </location>
    <ligand>
        <name>chlorophyll b</name>
        <dbReference type="ChEBI" id="CHEBI:61721"/>
        <label>1</label>
    </ligand>
    <ligandPart>
        <name>Mg</name>
        <dbReference type="ChEBI" id="CHEBI:25107"/>
    </ligandPart>
</feature>
<dbReference type="Pfam" id="PF00504">
    <property type="entry name" value="Chloroa_b-bind"/>
    <property type="match status" value="1"/>
</dbReference>
<gene>
    <name evidence="9" type="ORF">FJAP1339_LOCUS9062</name>
</gene>
<evidence type="ECO:0000256" key="7">
    <source>
        <dbReference type="PIRSR" id="PIRSR601344-1"/>
    </source>
</evidence>
<comment type="subcellular location">
    <subcellularLocation>
        <location evidence="2">Plastid</location>
        <location evidence="2">Chloroplast</location>
    </subcellularLocation>
</comment>